<evidence type="ECO:0000313" key="3">
    <source>
        <dbReference type="Proteomes" id="UP000044071"/>
    </source>
</evidence>
<evidence type="ECO:0000256" key="1">
    <source>
        <dbReference type="SAM" id="Phobius"/>
    </source>
</evidence>
<dbReference type="STRING" id="1034943.BN59_02886"/>
<name>A0A078L098_9GAMM</name>
<keyword evidence="1" id="KW-0472">Membrane</keyword>
<protein>
    <recommendedName>
        <fullName evidence="4">DNA methyltransferase</fullName>
    </recommendedName>
</protein>
<dbReference type="RefSeq" id="WP_044011702.1">
    <property type="nucleotide sequence ID" value="NZ_CCVW01000003.1"/>
</dbReference>
<accession>A0A078L098</accession>
<evidence type="ECO:0008006" key="4">
    <source>
        <dbReference type="Google" id="ProtNLM"/>
    </source>
</evidence>
<keyword evidence="3" id="KW-1185">Reference proteome</keyword>
<feature type="transmembrane region" description="Helical" evidence="1">
    <location>
        <begin position="6"/>
        <end position="24"/>
    </location>
</feature>
<reference evidence="2 3" key="1">
    <citation type="submission" date="2014-06" db="EMBL/GenBank/DDBJ databases">
        <authorList>
            <person name="Urmite Genomes Urmite Genomes"/>
        </authorList>
    </citation>
    <scope>NUCLEOTIDE SEQUENCE [LARGE SCALE GENOMIC DNA]</scope>
</reference>
<dbReference type="AlphaFoldDB" id="A0A078L098"/>
<dbReference type="EMBL" id="CCSB01000003">
    <property type="protein sequence ID" value="CDZ78576.1"/>
    <property type="molecule type" value="Genomic_DNA"/>
</dbReference>
<feature type="transmembrane region" description="Helical" evidence="1">
    <location>
        <begin position="68"/>
        <end position="89"/>
    </location>
</feature>
<keyword evidence="1" id="KW-1133">Transmembrane helix</keyword>
<sequence length="95" mass="9014">MDISALLVSLISGGIGGNILGAAWKDKSLGAMGNTIAGLIGGAAGTYIAQAVGLLNSLGLGDMTVNSIMGNAGSGAVGGVILTAIAGIIKGAMKK</sequence>
<gene>
    <name evidence="2" type="ORF">BN59_02886</name>
</gene>
<dbReference type="eggNOG" id="ENOG50314C6">
    <property type="taxonomic scope" value="Bacteria"/>
</dbReference>
<dbReference type="Proteomes" id="UP000044071">
    <property type="component" value="Unassembled WGS sequence"/>
</dbReference>
<feature type="transmembrane region" description="Helical" evidence="1">
    <location>
        <begin position="36"/>
        <end position="56"/>
    </location>
</feature>
<evidence type="ECO:0000313" key="2">
    <source>
        <dbReference type="EMBL" id="CDZ78576.1"/>
    </source>
</evidence>
<organism evidence="2 3">
    <name type="scientific">Legionella massiliensis</name>
    <dbReference type="NCBI Taxonomy" id="1034943"/>
    <lineage>
        <taxon>Bacteria</taxon>
        <taxon>Pseudomonadati</taxon>
        <taxon>Pseudomonadota</taxon>
        <taxon>Gammaproteobacteria</taxon>
        <taxon>Legionellales</taxon>
        <taxon>Legionellaceae</taxon>
        <taxon>Legionella</taxon>
    </lineage>
</organism>
<keyword evidence="1" id="KW-0812">Transmembrane</keyword>
<dbReference type="OrthoDB" id="5657203at2"/>
<proteinExistence type="predicted"/>